<dbReference type="Proteomes" id="UP000091820">
    <property type="component" value="Unassembled WGS sequence"/>
</dbReference>
<dbReference type="VEuPathDB" id="VectorBase:GBRI038174"/>
<dbReference type="Pfam" id="PF02958">
    <property type="entry name" value="EcKL"/>
    <property type="match status" value="1"/>
</dbReference>
<name>A0A1A9WZ79_9MUSC</name>
<evidence type="ECO:0000259" key="1">
    <source>
        <dbReference type="SMART" id="SM00587"/>
    </source>
</evidence>
<dbReference type="EnsemblMetazoa" id="GBRI038174-RA">
    <property type="protein sequence ID" value="GBRI038174-PA"/>
    <property type="gene ID" value="GBRI038174"/>
</dbReference>
<dbReference type="Gene3D" id="3.90.1200.10">
    <property type="match status" value="1"/>
</dbReference>
<dbReference type="PANTHER" id="PTHR11012">
    <property type="entry name" value="PROTEIN KINASE-LIKE DOMAIN-CONTAINING"/>
    <property type="match status" value="1"/>
</dbReference>
<dbReference type="AlphaFoldDB" id="A0A1A9WZ79"/>
<proteinExistence type="predicted"/>
<accession>A0A1A9WZ79</accession>
<dbReference type="InterPro" id="IPR004119">
    <property type="entry name" value="EcKL"/>
</dbReference>
<dbReference type="SMART" id="SM00587">
    <property type="entry name" value="CHK"/>
    <property type="match status" value="1"/>
</dbReference>
<evidence type="ECO:0000313" key="3">
    <source>
        <dbReference type="Proteomes" id="UP000091820"/>
    </source>
</evidence>
<keyword evidence="3" id="KW-1185">Reference proteome</keyword>
<dbReference type="InterPro" id="IPR015897">
    <property type="entry name" value="CHK_kinase-like"/>
</dbReference>
<protein>
    <submittedName>
        <fullName evidence="2">CHK domain-containing protein</fullName>
    </submittedName>
</protein>
<feature type="domain" description="CHK kinase-like" evidence="1">
    <location>
        <begin position="136"/>
        <end position="332"/>
    </location>
</feature>
<dbReference type="PANTHER" id="PTHR11012:SF56">
    <property type="entry name" value="CHK KINASE-LIKE DOMAIN-CONTAINING PROTEIN-RELATED"/>
    <property type="match status" value="1"/>
</dbReference>
<sequence length="418" mass="49213">MSIVYASNILERPNHLNLEFLQDVLENALYITDFYIKSAVFTMGSNVGENYCSQIYRVKIAYELKTDQQSIKEISIIIKSIPLIDGIEFLVDLNVYHKECIFYNYVLPRMEMLLTGRNTKFGPRLYMNLKKPIQTLAFEDLTKLKYELASREKGLDEFHARLVMKKLGEFHAASIALFKKMPEFKSCFKSGMISELSLERDNNTLLRYFGGNLTALIELIENWPNYEEITKKIKKYAVNFKENLLRGSFSSPNDFKVLNHGDLWVNNMLFQYNELREPIDINLVDFQMSVWSSPGIDLNYFFYTSLELNVLQDEYENLIREYYQSLSHSLRKLNHLASPTYQQIRHEVRKHALYGFFANYGVFPTISMEKQYSNDNSLESFQNEEFAQQKLKQMFSSKRLETTMRYTLKQFDQMGILD</sequence>
<reference evidence="2" key="2">
    <citation type="submission" date="2020-05" db="UniProtKB">
        <authorList>
            <consortium name="EnsemblMetazoa"/>
        </authorList>
    </citation>
    <scope>IDENTIFICATION</scope>
    <source>
        <strain evidence="2">IAEA</strain>
    </source>
</reference>
<dbReference type="SUPFAM" id="SSF56112">
    <property type="entry name" value="Protein kinase-like (PK-like)"/>
    <property type="match status" value="1"/>
</dbReference>
<dbReference type="InterPro" id="IPR011009">
    <property type="entry name" value="Kinase-like_dom_sf"/>
</dbReference>
<dbReference type="STRING" id="37001.A0A1A9WZ79"/>
<organism evidence="2 3">
    <name type="scientific">Glossina brevipalpis</name>
    <dbReference type="NCBI Taxonomy" id="37001"/>
    <lineage>
        <taxon>Eukaryota</taxon>
        <taxon>Metazoa</taxon>
        <taxon>Ecdysozoa</taxon>
        <taxon>Arthropoda</taxon>
        <taxon>Hexapoda</taxon>
        <taxon>Insecta</taxon>
        <taxon>Pterygota</taxon>
        <taxon>Neoptera</taxon>
        <taxon>Endopterygota</taxon>
        <taxon>Diptera</taxon>
        <taxon>Brachycera</taxon>
        <taxon>Muscomorpha</taxon>
        <taxon>Hippoboscoidea</taxon>
        <taxon>Glossinidae</taxon>
        <taxon>Glossina</taxon>
    </lineage>
</organism>
<evidence type="ECO:0000313" key="2">
    <source>
        <dbReference type="EnsemblMetazoa" id="GBRI038174-PA"/>
    </source>
</evidence>
<reference evidence="3" key="1">
    <citation type="submission" date="2014-03" db="EMBL/GenBank/DDBJ databases">
        <authorList>
            <person name="Aksoy S."/>
            <person name="Warren W."/>
            <person name="Wilson R.K."/>
        </authorList>
    </citation>
    <scope>NUCLEOTIDE SEQUENCE [LARGE SCALE GENOMIC DNA]</scope>
    <source>
        <strain evidence="3">IAEA</strain>
    </source>
</reference>